<comment type="caution">
    <text evidence="1">The sequence shown here is derived from an EMBL/GenBank/DDBJ whole genome shotgun (WGS) entry which is preliminary data.</text>
</comment>
<gene>
    <name evidence="1" type="ORF">WISP_59809</name>
</gene>
<accession>A0ABQ9DGY3</accession>
<protein>
    <submittedName>
        <fullName evidence="1">Uncharacterized protein</fullName>
    </submittedName>
</protein>
<sequence>MDKKLGMIQQCALTAQKANCILGCSKRGVGNRPREVILLLYSALVRPHLECCIHIWGPEHKKDMDLLEWIQRKAKKMRYMWIDSSRKKANQQGEISEIGMMNFLNSVEKSRGPSSAASPQCEQDLWIQVGTRLTQSSE</sequence>
<reference evidence="1" key="1">
    <citation type="submission" date="2019-10" db="EMBL/GenBank/DDBJ databases">
        <authorList>
            <person name="Soares A.E.R."/>
            <person name="Aleixo A."/>
            <person name="Schneider P."/>
            <person name="Miyaki C.Y."/>
            <person name="Schneider M.P."/>
            <person name="Mello C."/>
            <person name="Vasconcelos A.T.R."/>
        </authorList>
    </citation>
    <scope>NUCLEOTIDE SEQUENCE</scope>
    <source>
        <tissue evidence="1">Muscle</tissue>
    </source>
</reference>
<proteinExistence type="predicted"/>
<evidence type="ECO:0000313" key="2">
    <source>
        <dbReference type="Proteomes" id="UP001145742"/>
    </source>
</evidence>
<dbReference type="EMBL" id="WHWB01033682">
    <property type="protein sequence ID" value="KAJ7418254.1"/>
    <property type="molecule type" value="Genomic_DNA"/>
</dbReference>
<dbReference type="Proteomes" id="UP001145742">
    <property type="component" value="Unassembled WGS sequence"/>
</dbReference>
<name>A0ABQ9DGY3_9PASS</name>
<dbReference type="PANTHER" id="PTHR33332">
    <property type="entry name" value="REVERSE TRANSCRIPTASE DOMAIN-CONTAINING PROTEIN"/>
    <property type="match status" value="1"/>
</dbReference>
<evidence type="ECO:0000313" key="1">
    <source>
        <dbReference type="EMBL" id="KAJ7418254.1"/>
    </source>
</evidence>
<keyword evidence="2" id="KW-1185">Reference proteome</keyword>
<organism evidence="1 2">
    <name type="scientific">Willisornis vidua</name>
    <name type="common">Xingu scale-backed antbird</name>
    <dbReference type="NCBI Taxonomy" id="1566151"/>
    <lineage>
        <taxon>Eukaryota</taxon>
        <taxon>Metazoa</taxon>
        <taxon>Chordata</taxon>
        <taxon>Craniata</taxon>
        <taxon>Vertebrata</taxon>
        <taxon>Euteleostomi</taxon>
        <taxon>Archelosauria</taxon>
        <taxon>Archosauria</taxon>
        <taxon>Dinosauria</taxon>
        <taxon>Saurischia</taxon>
        <taxon>Theropoda</taxon>
        <taxon>Coelurosauria</taxon>
        <taxon>Aves</taxon>
        <taxon>Neognathae</taxon>
        <taxon>Neoaves</taxon>
        <taxon>Telluraves</taxon>
        <taxon>Australaves</taxon>
        <taxon>Passeriformes</taxon>
        <taxon>Thamnophilidae</taxon>
        <taxon>Willisornis</taxon>
    </lineage>
</organism>